<dbReference type="KEGG" id="theu:HPC62_20940"/>
<gene>
    <name evidence="3" type="ORF">HPC62_20940</name>
</gene>
<proteinExistence type="predicted"/>
<sequence length="510" mass="58602">MTDLRTPLTPEQRSRLQACRQKWVDLAHTTQPVDAKQVTERVLEFYAAFGQPAPNVVVCPGVISAMTDALTYRPLGQRLQKMRSNWEEWVSTIGVAIVVGTIWGGGAVVFIRCLLTAAVSELEGKAVDDSLRLLTRITLWGTLPAGIAAMFLLGVLCSSVSALVTTVCDRHFLKCTERSVYQSGFRSPRAQADPKWRQVADWVGTDWRSPLHGINFWQVWILWEFQRLHWQFPESMLRAVWQICINSDRPQDELYSSHFARDFLNRRDFEDWQAQARRADQRLWTEAQWQFVLSNGSWRNAQLLARFSLEISLLAPYFTMLDFCEAELGYQPDPVRWKALRHLMQSTGYVIAGGRTCWVGDRPICLKCDRQGRFHADGQPALAFADGARLYAHHGVFLPPKYGQTPIAHWQPRWLLQETNATLRQILIQGIGYERIARTLQSRSVDCWREYVLCRIPTHPDVEPFLLLQMTCPSTRQIHVLRVPPTLRTAREAARWVNWDIDPTDFAIEA</sequence>
<feature type="transmembrane region" description="Helical" evidence="1">
    <location>
        <begin position="139"/>
        <end position="164"/>
    </location>
</feature>
<keyword evidence="4" id="KW-1185">Reference proteome</keyword>
<dbReference type="Proteomes" id="UP000505210">
    <property type="component" value="Chromosome"/>
</dbReference>
<name>A0A6M8BKY7_9CYAN</name>
<keyword evidence="1" id="KW-0812">Transmembrane</keyword>
<feature type="transmembrane region" description="Helical" evidence="1">
    <location>
        <begin position="89"/>
        <end position="119"/>
    </location>
</feature>
<organism evidence="3 4">
    <name type="scientific">Thermoleptolyngbya sichuanensis A183</name>
    <dbReference type="NCBI Taxonomy" id="2737172"/>
    <lineage>
        <taxon>Bacteria</taxon>
        <taxon>Bacillati</taxon>
        <taxon>Cyanobacteriota</taxon>
        <taxon>Cyanophyceae</taxon>
        <taxon>Oculatellales</taxon>
        <taxon>Oculatellaceae</taxon>
        <taxon>Thermoleptolyngbya</taxon>
        <taxon>Thermoleptolyngbya sichuanensis</taxon>
    </lineage>
</organism>
<dbReference type="RefSeq" id="WP_172358356.1">
    <property type="nucleotide sequence ID" value="NZ_CP053661.1"/>
</dbReference>
<dbReference type="InterPro" id="IPR046633">
    <property type="entry name" value="DUF6745"/>
</dbReference>
<evidence type="ECO:0000256" key="1">
    <source>
        <dbReference type="SAM" id="Phobius"/>
    </source>
</evidence>
<evidence type="ECO:0000259" key="2">
    <source>
        <dbReference type="Pfam" id="PF20530"/>
    </source>
</evidence>
<feature type="domain" description="DUF6745" evidence="2">
    <location>
        <begin position="337"/>
        <end position="506"/>
    </location>
</feature>
<accession>A0A6M8BKY7</accession>
<evidence type="ECO:0000313" key="3">
    <source>
        <dbReference type="EMBL" id="QKD84311.1"/>
    </source>
</evidence>
<keyword evidence="1" id="KW-1133">Transmembrane helix</keyword>
<dbReference type="Pfam" id="PF20530">
    <property type="entry name" value="DUF6745"/>
    <property type="match status" value="1"/>
</dbReference>
<keyword evidence="1" id="KW-0472">Membrane</keyword>
<dbReference type="AlphaFoldDB" id="A0A6M8BKY7"/>
<dbReference type="EMBL" id="CP053661">
    <property type="protein sequence ID" value="QKD84311.1"/>
    <property type="molecule type" value="Genomic_DNA"/>
</dbReference>
<protein>
    <recommendedName>
        <fullName evidence="2">DUF6745 domain-containing protein</fullName>
    </recommendedName>
</protein>
<reference evidence="3 4" key="1">
    <citation type="submission" date="2020-05" db="EMBL/GenBank/DDBJ databases">
        <title>Complete genome sequence of of a novel Thermoleptolyngbya strain isolated from hot springs of Ganzi, Sichuan China.</title>
        <authorList>
            <person name="Tang J."/>
            <person name="Daroch M."/>
            <person name="Li L."/>
            <person name="Waleron K."/>
            <person name="Waleron M."/>
            <person name="Waleron M."/>
        </authorList>
    </citation>
    <scope>NUCLEOTIDE SEQUENCE [LARGE SCALE GENOMIC DNA]</scope>
    <source>
        <strain evidence="3 4">PKUAC-SCTA183</strain>
    </source>
</reference>
<evidence type="ECO:0000313" key="4">
    <source>
        <dbReference type="Proteomes" id="UP000505210"/>
    </source>
</evidence>